<gene>
    <name evidence="2" type="ORF">Aple_012800</name>
</gene>
<dbReference type="AlphaFoldDB" id="A0A5M3X9H7"/>
<dbReference type="Pfam" id="PF13391">
    <property type="entry name" value="HNH_2"/>
    <property type="match status" value="1"/>
</dbReference>
<sequence>MSENVGEPFFFKTHHPHNRVVGGGFYSGFASLPVSEAWKLFGEGNGAGSLAEMRLQISRYRKQPIAPGEDPVIGCVIIRDITFYPQALIADPPPDFASNIVQGKSYDLAIHPAADYFHDLLYRMGIQVEIDLSEPWHRDGPVFGDPRLAPRRLGQQAFQAVVLHAYDRRCAITGDKIRPVLQAAHIRPITRGGAHRLDNGLLLRSDVHTLYDAGYLAVDPKHRLLVSPRLREEFGNGEEFYRRAGHEIGLPQRPQDRPDRDILEWHLDEVFLR</sequence>
<dbReference type="RefSeq" id="WP_246264178.1">
    <property type="nucleotide sequence ID" value="NZ_BAAAHM010000010.1"/>
</dbReference>
<accession>A0A5M3X9H7</accession>
<evidence type="ECO:0000313" key="3">
    <source>
        <dbReference type="Proteomes" id="UP000377595"/>
    </source>
</evidence>
<feature type="domain" description="HNH nuclease" evidence="1">
    <location>
        <begin position="170"/>
        <end position="219"/>
    </location>
</feature>
<dbReference type="Proteomes" id="UP000377595">
    <property type="component" value="Unassembled WGS sequence"/>
</dbReference>
<proteinExistence type="predicted"/>
<keyword evidence="3" id="KW-1185">Reference proteome</keyword>
<evidence type="ECO:0000313" key="2">
    <source>
        <dbReference type="EMBL" id="GES18385.1"/>
    </source>
</evidence>
<evidence type="ECO:0000259" key="1">
    <source>
        <dbReference type="Pfam" id="PF13391"/>
    </source>
</evidence>
<dbReference type="InterPro" id="IPR003615">
    <property type="entry name" value="HNH_nuc"/>
</dbReference>
<dbReference type="EMBL" id="BLAF01000007">
    <property type="protein sequence ID" value="GES18385.1"/>
    <property type="molecule type" value="Genomic_DNA"/>
</dbReference>
<reference evidence="2 3" key="1">
    <citation type="submission" date="2019-10" db="EMBL/GenBank/DDBJ databases">
        <title>Whole genome shotgun sequence of Acrocarpospora pleiomorpha NBRC 16267.</title>
        <authorList>
            <person name="Ichikawa N."/>
            <person name="Kimura A."/>
            <person name="Kitahashi Y."/>
            <person name="Komaki H."/>
            <person name="Oguchi A."/>
        </authorList>
    </citation>
    <scope>NUCLEOTIDE SEQUENCE [LARGE SCALE GENOMIC DNA]</scope>
    <source>
        <strain evidence="2 3">NBRC 16267</strain>
    </source>
</reference>
<protein>
    <recommendedName>
        <fullName evidence="1">HNH nuclease domain-containing protein</fullName>
    </recommendedName>
</protein>
<comment type="caution">
    <text evidence="2">The sequence shown here is derived from an EMBL/GenBank/DDBJ whole genome shotgun (WGS) entry which is preliminary data.</text>
</comment>
<name>A0A5M3X9H7_9ACTN</name>
<organism evidence="2 3">
    <name type="scientific">Acrocarpospora pleiomorpha</name>
    <dbReference type="NCBI Taxonomy" id="90975"/>
    <lineage>
        <taxon>Bacteria</taxon>
        <taxon>Bacillati</taxon>
        <taxon>Actinomycetota</taxon>
        <taxon>Actinomycetes</taxon>
        <taxon>Streptosporangiales</taxon>
        <taxon>Streptosporangiaceae</taxon>
        <taxon>Acrocarpospora</taxon>
    </lineage>
</organism>